<protein>
    <submittedName>
        <fullName evidence="2">Uncharacterized protein</fullName>
    </submittedName>
</protein>
<dbReference type="EMBL" id="CP144749">
    <property type="protein sequence ID" value="WVZ77201.1"/>
    <property type="molecule type" value="Genomic_DNA"/>
</dbReference>
<sequence>MQRHSARVGPTRRRRKAQPSCSSPARKRLPSSCQRRDVVARAAAGRLQSPVSTLHVAGLLVAAISNLRPPSATAGPPPPPTPAVVLLPLNPNPATRKRCFSNRLRANLSLPSGECRLRRQPDQVGSALGALASPSPSPQPRARECTTNHINTSVHPVAWLNEKYCSALQLQLMNWSFDVLLTL</sequence>
<gene>
    <name evidence="2" type="ORF">U9M48_025096</name>
</gene>
<reference evidence="2 3" key="1">
    <citation type="submission" date="2024-02" db="EMBL/GenBank/DDBJ databases">
        <title>High-quality chromosome-scale genome assembly of Pensacola bahiagrass (Paspalum notatum Flugge var. saurae).</title>
        <authorList>
            <person name="Vega J.M."/>
            <person name="Podio M."/>
            <person name="Orjuela J."/>
            <person name="Siena L.A."/>
            <person name="Pessino S.C."/>
            <person name="Combes M.C."/>
            <person name="Mariac C."/>
            <person name="Albertini E."/>
            <person name="Pupilli F."/>
            <person name="Ortiz J.P.A."/>
            <person name="Leblanc O."/>
        </authorList>
    </citation>
    <scope>NUCLEOTIDE SEQUENCE [LARGE SCALE GENOMIC DNA]</scope>
    <source>
        <strain evidence="2">R1</strain>
        <tissue evidence="2">Leaf</tissue>
    </source>
</reference>
<proteinExistence type="predicted"/>
<dbReference type="Proteomes" id="UP001341281">
    <property type="component" value="Chromosome 05"/>
</dbReference>
<evidence type="ECO:0000313" key="3">
    <source>
        <dbReference type="Proteomes" id="UP001341281"/>
    </source>
</evidence>
<keyword evidence="3" id="KW-1185">Reference proteome</keyword>
<evidence type="ECO:0000256" key="1">
    <source>
        <dbReference type="SAM" id="MobiDB-lite"/>
    </source>
</evidence>
<dbReference type="AlphaFoldDB" id="A0AAQ3WXW8"/>
<organism evidence="2 3">
    <name type="scientific">Paspalum notatum var. saurae</name>
    <dbReference type="NCBI Taxonomy" id="547442"/>
    <lineage>
        <taxon>Eukaryota</taxon>
        <taxon>Viridiplantae</taxon>
        <taxon>Streptophyta</taxon>
        <taxon>Embryophyta</taxon>
        <taxon>Tracheophyta</taxon>
        <taxon>Spermatophyta</taxon>
        <taxon>Magnoliopsida</taxon>
        <taxon>Liliopsida</taxon>
        <taxon>Poales</taxon>
        <taxon>Poaceae</taxon>
        <taxon>PACMAD clade</taxon>
        <taxon>Panicoideae</taxon>
        <taxon>Andropogonodae</taxon>
        <taxon>Paspaleae</taxon>
        <taxon>Paspalinae</taxon>
        <taxon>Paspalum</taxon>
    </lineage>
</organism>
<feature type="region of interest" description="Disordered" evidence="1">
    <location>
        <begin position="1"/>
        <end position="34"/>
    </location>
</feature>
<name>A0AAQ3WXW8_PASNO</name>
<feature type="compositionally biased region" description="Basic residues" evidence="1">
    <location>
        <begin position="1"/>
        <end position="17"/>
    </location>
</feature>
<accession>A0AAQ3WXW8</accession>
<evidence type="ECO:0000313" key="2">
    <source>
        <dbReference type="EMBL" id="WVZ77201.1"/>
    </source>
</evidence>